<evidence type="ECO:0000313" key="2">
    <source>
        <dbReference type="EMBL" id="KAB1217118.1"/>
    </source>
</evidence>
<dbReference type="AlphaFoldDB" id="A0A6A1VZY4"/>
<evidence type="ECO:0000313" key="3">
    <source>
        <dbReference type="Proteomes" id="UP000516437"/>
    </source>
</evidence>
<keyword evidence="3" id="KW-1185">Reference proteome</keyword>
<accession>A0A6A1VZY4</accession>
<gene>
    <name evidence="2" type="ORF">CJ030_MR4G021203</name>
</gene>
<keyword evidence="1" id="KW-0732">Signal</keyword>
<comment type="caution">
    <text evidence="2">The sequence shown here is derived from an EMBL/GenBank/DDBJ whole genome shotgun (WGS) entry which is preliminary data.</text>
</comment>
<dbReference type="EMBL" id="RXIC02000022">
    <property type="protein sequence ID" value="KAB1217118.1"/>
    <property type="molecule type" value="Genomic_DNA"/>
</dbReference>
<evidence type="ECO:0000256" key="1">
    <source>
        <dbReference type="SAM" id="SignalP"/>
    </source>
</evidence>
<reference evidence="2 3" key="1">
    <citation type="journal article" date="2019" name="Plant Biotechnol. J.">
        <title>The red bayberry genome and genetic basis of sex determination.</title>
        <authorList>
            <person name="Jia H.M."/>
            <person name="Jia H.J."/>
            <person name="Cai Q.L."/>
            <person name="Wang Y."/>
            <person name="Zhao H.B."/>
            <person name="Yang W.F."/>
            <person name="Wang G.Y."/>
            <person name="Li Y.H."/>
            <person name="Zhan D.L."/>
            <person name="Shen Y.T."/>
            <person name="Niu Q.F."/>
            <person name="Chang L."/>
            <person name="Qiu J."/>
            <person name="Zhao L."/>
            <person name="Xie H.B."/>
            <person name="Fu W.Y."/>
            <person name="Jin J."/>
            <person name="Li X.W."/>
            <person name="Jiao Y."/>
            <person name="Zhou C.C."/>
            <person name="Tu T."/>
            <person name="Chai C.Y."/>
            <person name="Gao J.L."/>
            <person name="Fan L.J."/>
            <person name="van de Weg E."/>
            <person name="Wang J.Y."/>
            <person name="Gao Z.S."/>
        </authorList>
    </citation>
    <scope>NUCLEOTIDE SEQUENCE [LARGE SCALE GENOMIC DNA]</scope>
    <source>
        <tissue evidence="2">Leaves</tissue>
    </source>
</reference>
<sequence>MARFVAMVVVSVMLVLVVAEAFEPQPPPDTPANPPSQPPQDDCDKLCDEKYCSIFKDFKDQYTVCLEGCRKLICNPPLSPLILGCTSACADMMSSKFTSAQGKGEYIQTCYNMCNKNV</sequence>
<protein>
    <submittedName>
        <fullName evidence="2">Uncharacterized protein</fullName>
    </submittedName>
</protein>
<feature type="signal peptide" evidence="1">
    <location>
        <begin position="1"/>
        <end position="21"/>
    </location>
</feature>
<organism evidence="2 3">
    <name type="scientific">Morella rubra</name>
    <name type="common">Chinese bayberry</name>
    <dbReference type="NCBI Taxonomy" id="262757"/>
    <lineage>
        <taxon>Eukaryota</taxon>
        <taxon>Viridiplantae</taxon>
        <taxon>Streptophyta</taxon>
        <taxon>Embryophyta</taxon>
        <taxon>Tracheophyta</taxon>
        <taxon>Spermatophyta</taxon>
        <taxon>Magnoliopsida</taxon>
        <taxon>eudicotyledons</taxon>
        <taxon>Gunneridae</taxon>
        <taxon>Pentapetalae</taxon>
        <taxon>rosids</taxon>
        <taxon>fabids</taxon>
        <taxon>Fagales</taxon>
        <taxon>Myricaceae</taxon>
        <taxon>Morella</taxon>
    </lineage>
</organism>
<feature type="chain" id="PRO_5025603445" evidence="1">
    <location>
        <begin position="22"/>
        <end position="118"/>
    </location>
</feature>
<dbReference type="Proteomes" id="UP000516437">
    <property type="component" value="Chromosome 4"/>
</dbReference>
<proteinExistence type="predicted"/>
<name>A0A6A1VZY4_9ROSI</name>